<reference evidence="6 7" key="1">
    <citation type="journal article" date="2012" name="J. Bacteriol.">
        <title>Genome sequence of 'Candidatus Methanomethylophilus alvus' Mx1201, a methanogenic archaeon from the human gut belonging to a seventh order of methanogens.</title>
        <authorList>
            <person name="Borrel G."/>
            <person name="Harris H.M."/>
            <person name="Tottey W."/>
            <person name="Mihajlovski A."/>
            <person name="Parisot N."/>
            <person name="Peyretaillade E."/>
            <person name="Peyret P."/>
            <person name="Gribaldo S."/>
            <person name="O'Toole P.W."/>
            <person name="Brugere J.F."/>
        </authorList>
    </citation>
    <scope>NUCLEOTIDE SEQUENCE [LARGE SCALE GENOMIC DNA]</scope>
    <source>
        <strain evidence="6 7">Mx1201</strain>
    </source>
</reference>
<sequence length="293" mass="33141">MPDYVIDAEGIVVRFGDFTAVDHMDVHVAEGEIYGFLGPNGAGKTTTVKILTTMMKPAEGSISVGGYRTDTHADEARRLIGVVQQHIALDKDISVRENIICRAMLHKIPRKDIGPRMEELCDMIGLTPYLDKTPMELSGGWKRKTAIVCALMHRPKVLFLDEPTAGLDTQSRHMLWDMIRIMNRNGTTIFLTTHYMDEAESLCDRVSIIGHGKIRDSGTPRELCCRLGKYTVEYDSDDGRRQYRFFDTREEAKAFFDTVEDRNGVVRGTHLEDVFLEETGRTNVKALEKALRI</sequence>
<name>M9SEZ7_METAX</name>
<dbReference type="InterPro" id="IPR003439">
    <property type="entry name" value="ABC_transporter-like_ATP-bd"/>
</dbReference>
<dbReference type="PANTHER" id="PTHR42711">
    <property type="entry name" value="ABC TRANSPORTER ATP-BINDING PROTEIN"/>
    <property type="match status" value="1"/>
</dbReference>
<evidence type="ECO:0000313" key="7">
    <source>
        <dbReference type="Proteomes" id="UP000012672"/>
    </source>
</evidence>
<dbReference type="HOGENOM" id="CLU_000604_1_2_2"/>
<dbReference type="AlphaFoldDB" id="M9SEZ7"/>
<comment type="similarity">
    <text evidence="1">Belongs to the ABC transporter superfamily.</text>
</comment>
<gene>
    <name evidence="6" type="ORF">MMALV_12340</name>
</gene>
<dbReference type="GeneID" id="15140058"/>
<proteinExistence type="inferred from homology"/>
<keyword evidence="4 6" id="KW-0067">ATP-binding</keyword>
<dbReference type="SUPFAM" id="SSF52540">
    <property type="entry name" value="P-loop containing nucleoside triphosphate hydrolases"/>
    <property type="match status" value="1"/>
</dbReference>
<evidence type="ECO:0000256" key="4">
    <source>
        <dbReference type="ARBA" id="ARBA00022840"/>
    </source>
</evidence>
<dbReference type="Pfam" id="PF00005">
    <property type="entry name" value="ABC_tran"/>
    <property type="match status" value="1"/>
</dbReference>
<accession>M9SEZ7</accession>
<dbReference type="InterPro" id="IPR003593">
    <property type="entry name" value="AAA+_ATPase"/>
</dbReference>
<evidence type="ECO:0000256" key="2">
    <source>
        <dbReference type="ARBA" id="ARBA00022448"/>
    </source>
</evidence>
<dbReference type="SMART" id="SM00382">
    <property type="entry name" value="AAA"/>
    <property type="match status" value="1"/>
</dbReference>
<dbReference type="Gene3D" id="3.40.50.300">
    <property type="entry name" value="P-loop containing nucleotide triphosphate hydrolases"/>
    <property type="match status" value="1"/>
</dbReference>
<evidence type="ECO:0000256" key="3">
    <source>
        <dbReference type="ARBA" id="ARBA00022741"/>
    </source>
</evidence>
<keyword evidence="7" id="KW-1185">Reference proteome</keyword>
<dbReference type="GO" id="GO:0016887">
    <property type="term" value="F:ATP hydrolysis activity"/>
    <property type="evidence" value="ECO:0007669"/>
    <property type="project" value="InterPro"/>
</dbReference>
<dbReference type="OrthoDB" id="31298at2157"/>
<dbReference type="InParanoid" id="M9SEZ7"/>
<dbReference type="InterPro" id="IPR050763">
    <property type="entry name" value="ABC_transporter_ATP-binding"/>
</dbReference>
<keyword evidence="2" id="KW-0813">Transport</keyword>
<dbReference type="PANTHER" id="PTHR42711:SF5">
    <property type="entry name" value="ABC TRANSPORTER ATP-BINDING PROTEIN NATA"/>
    <property type="match status" value="1"/>
</dbReference>
<evidence type="ECO:0000259" key="5">
    <source>
        <dbReference type="PROSITE" id="PS50893"/>
    </source>
</evidence>
<dbReference type="STRING" id="1236689.MMALV_12340"/>
<dbReference type="GO" id="GO:0005524">
    <property type="term" value="F:ATP binding"/>
    <property type="evidence" value="ECO:0007669"/>
    <property type="project" value="UniProtKB-KW"/>
</dbReference>
<protein>
    <submittedName>
        <fullName evidence="6">ABC transporter, ATP-binding protein</fullName>
    </submittedName>
</protein>
<dbReference type="InterPro" id="IPR027417">
    <property type="entry name" value="P-loop_NTPase"/>
</dbReference>
<organism evidence="6 7">
    <name type="scientific">Methanomethylophilus alvi (strain Mx1201)</name>
    <dbReference type="NCBI Taxonomy" id="1236689"/>
    <lineage>
        <taxon>Archaea</taxon>
        <taxon>Methanobacteriati</taxon>
        <taxon>Thermoplasmatota</taxon>
        <taxon>Thermoplasmata</taxon>
        <taxon>Methanomassiliicoccales</taxon>
        <taxon>Methanomethylophilaceae</taxon>
        <taxon>Methanomethylophilus</taxon>
    </lineage>
</organism>
<feature type="domain" description="ABC transporter" evidence="5">
    <location>
        <begin position="6"/>
        <end position="236"/>
    </location>
</feature>
<keyword evidence="3" id="KW-0547">Nucleotide-binding</keyword>
<evidence type="ECO:0000256" key="1">
    <source>
        <dbReference type="ARBA" id="ARBA00005417"/>
    </source>
</evidence>
<dbReference type="RefSeq" id="WP_015505112.1">
    <property type="nucleotide sequence ID" value="NC_020913.1"/>
</dbReference>
<dbReference type="KEGG" id="max:MMALV_12340"/>
<evidence type="ECO:0000313" key="6">
    <source>
        <dbReference type="EMBL" id="AGI85965.1"/>
    </source>
</evidence>
<dbReference type="EMBL" id="CP004049">
    <property type="protein sequence ID" value="AGI85965.1"/>
    <property type="molecule type" value="Genomic_DNA"/>
</dbReference>
<dbReference type="PROSITE" id="PS50893">
    <property type="entry name" value="ABC_TRANSPORTER_2"/>
    <property type="match status" value="1"/>
</dbReference>
<dbReference type="Proteomes" id="UP000012672">
    <property type="component" value="Chromosome"/>
</dbReference>
<dbReference type="eggNOG" id="arCOG00196">
    <property type="taxonomic scope" value="Archaea"/>
</dbReference>